<dbReference type="STRING" id="5762.D2V3X6"/>
<keyword evidence="1" id="KW-1133">Transmembrane helix</keyword>
<dbReference type="InParanoid" id="D2V3X6"/>
<evidence type="ECO:0000259" key="2">
    <source>
        <dbReference type="Pfam" id="PF01979"/>
    </source>
</evidence>
<dbReference type="KEGG" id="ngr:NAEGRDRAFT_57046"/>
<feature type="domain" description="Amidohydrolase-related" evidence="2">
    <location>
        <begin position="405"/>
        <end position="498"/>
    </location>
</feature>
<reference evidence="3 4" key="1">
    <citation type="journal article" date="2010" name="Cell">
        <title>The genome of Naegleria gruberi illuminates early eukaryotic versatility.</title>
        <authorList>
            <person name="Fritz-Laylin L.K."/>
            <person name="Prochnik S.E."/>
            <person name="Ginger M.L."/>
            <person name="Dacks J.B."/>
            <person name="Carpenter M.L."/>
            <person name="Field M.C."/>
            <person name="Kuo A."/>
            <person name="Paredez A."/>
            <person name="Chapman J."/>
            <person name="Pham J."/>
            <person name="Shu S."/>
            <person name="Neupane R."/>
            <person name="Cipriano M."/>
            <person name="Mancuso J."/>
            <person name="Tu H."/>
            <person name="Salamov A."/>
            <person name="Lindquist E."/>
            <person name="Shapiro H."/>
            <person name="Lucas S."/>
            <person name="Grigoriev I.V."/>
            <person name="Cande W.Z."/>
            <person name="Fulton C."/>
            <person name="Rokhsar D.S."/>
            <person name="Dawson S.C."/>
        </authorList>
    </citation>
    <scope>NUCLEOTIDE SEQUENCE [LARGE SCALE GENOMIC DNA]</scope>
    <source>
        <strain evidence="3 4">NEG-M</strain>
    </source>
</reference>
<dbReference type="SUPFAM" id="SSF51338">
    <property type="entry name" value="Composite domain of metallo-dependent hydrolases"/>
    <property type="match status" value="2"/>
</dbReference>
<dbReference type="InterPro" id="IPR051781">
    <property type="entry name" value="Metallo-dep_Hydrolase"/>
</dbReference>
<dbReference type="Pfam" id="PF01979">
    <property type="entry name" value="Amidohydro_1"/>
    <property type="match status" value="1"/>
</dbReference>
<dbReference type="Gene3D" id="3.20.20.140">
    <property type="entry name" value="Metal-dependent hydrolases"/>
    <property type="match status" value="2"/>
</dbReference>
<accession>D2V3X6</accession>
<dbReference type="AlphaFoldDB" id="D2V3X6"/>
<evidence type="ECO:0000256" key="1">
    <source>
        <dbReference type="SAM" id="Phobius"/>
    </source>
</evidence>
<gene>
    <name evidence="3" type="ORF">NAEGRDRAFT_57046</name>
</gene>
<keyword evidence="3" id="KW-0378">Hydrolase</keyword>
<dbReference type="GO" id="GO:0016810">
    <property type="term" value="F:hydrolase activity, acting on carbon-nitrogen (but not peptide) bonds"/>
    <property type="evidence" value="ECO:0007669"/>
    <property type="project" value="InterPro"/>
</dbReference>
<dbReference type="Proteomes" id="UP000006671">
    <property type="component" value="Unassembled WGS sequence"/>
</dbReference>
<dbReference type="InterPro" id="IPR006680">
    <property type="entry name" value="Amidohydro-rel"/>
</dbReference>
<dbReference type="SUPFAM" id="SSF51556">
    <property type="entry name" value="Metallo-dependent hydrolases"/>
    <property type="match status" value="1"/>
</dbReference>
<dbReference type="RefSeq" id="XP_002681022.1">
    <property type="nucleotide sequence ID" value="XM_002680976.1"/>
</dbReference>
<organism evidence="4">
    <name type="scientific">Naegleria gruberi</name>
    <name type="common">Amoeba</name>
    <dbReference type="NCBI Taxonomy" id="5762"/>
    <lineage>
        <taxon>Eukaryota</taxon>
        <taxon>Discoba</taxon>
        <taxon>Heterolobosea</taxon>
        <taxon>Tetramitia</taxon>
        <taxon>Eutetramitia</taxon>
        <taxon>Vahlkampfiidae</taxon>
        <taxon>Naegleria</taxon>
    </lineage>
</organism>
<dbReference type="InterPro" id="IPR032466">
    <property type="entry name" value="Metal_Hydrolase"/>
</dbReference>
<dbReference type="eggNOG" id="ENOG502QQ9Z">
    <property type="taxonomic scope" value="Eukaryota"/>
</dbReference>
<keyword evidence="1" id="KW-0812">Transmembrane</keyword>
<dbReference type="VEuPathDB" id="AmoebaDB:NAEGRDRAFT_57046"/>
<evidence type="ECO:0000313" key="4">
    <source>
        <dbReference type="Proteomes" id="UP000006671"/>
    </source>
</evidence>
<proteinExistence type="predicted"/>
<keyword evidence="1" id="KW-0472">Membrane</keyword>
<dbReference type="OrthoDB" id="10258955at2759"/>
<dbReference type="OMA" id="ATIWIGE"/>
<feature type="transmembrane region" description="Helical" evidence="1">
    <location>
        <begin position="26"/>
        <end position="51"/>
    </location>
</feature>
<evidence type="ECO:0000313" key="3">
    <source>
        <dbReference type="EMBL" id="EFC48278.1"/>
    </source>
</evidence>
<dbReference type="PANTHER" id="PTHR43135:SF3">
    <property type="entry name" value="ALPHA-D-RIBOSE 1-METHYLPHOSPHONATE 5-TRIPHOSPHATE DIPHOSPHATASE"/>
    <property type="match status" value="1"/>
</dbReference>
<sequence>MMIIIEGSSWKSIWKARIKSIKKGNIILGCSLIVAFLIIVVAALVGSYFFIGSQEPIINDGGSSTDPRGKNCLPIPNFKFDFDEDRNFTMNQNIQESAYVLLKNVNLISSSNVDGKGKVKISNVDILLEKGKISKIANHGSDELKAYEGVDLNGRFVTAGIVDMHSHLGVMSDPLDTRGHDDVNEVSQPLTQMVRSVDALNPKDIAISEIRFHGGVTSSLILPGSANVMGGEGAFVKLKTAAGTVSSMLIRDAPRTLKMACGENPKRVYGRSFKTMPYSRMGSAFLMRKIFSDSKKLMLDQDNWDCNESVRKTTPSRPYDLTLDPVVGLLRGVNITLNVHCYEVQDLEMMIRLSKEFGFKISAFHHALEAYKIADILERNKITVATFADLFGFKVEAYEASVHAPSILRNKNVRVALKSDHPVIHSKYLLLNAAKSHFYGLDEQSALNSVTSVPAEAMGLGNRLGKVEVNYDADIVVWDRFPLMLGARPHQVFIDGNKVDDRNLPIHSTLDHVPKSTQTMKITIRKDDKDQSTTETEFCSYDPETFGKTHTGGYTIKGAKIYTMHKEKPIIDEGNVVVSASGLISCVGTQDECPIPETDGHVTYEIEDGIVVPGLIESSTSLGLYEIEAEPITEDGDNYGMNTESIFGIQSRFGVRMRSRNLRAAWKAGVTTSITHRQGRLLINGLSSVFTLEGLIVSDSLISNSSALYVTIGANSKEGGISDSISAQINYLREVFQSSKDMAIKRVLNREIPVSVFANQADDIGQLIELKNTFGFDMVIIGGAEAHLIADKLVQNNIPVILTPLAEDLSDKLNWETKRSKNNFGASDLFTAGVNLGIGMGTSAHDVRNLRFIAGLVSTEGEKESSIQFMDALSSVTSTISDIFKLGQGVGYITKNYPANLVLFDGNPLNFSGKPKLVAVKNTVDCSIVQF</sequence>
<dbReference type="GeneID" id="8849735"/>
<name>D2V3X6_NAEGR</name>
<dbReference type="InterPro" id="IPR011059">
    <property type="entry name" value="Metal-dep_hydrolase_composite"/>
</dbReference>
<dbReference type="PANTHER" id="PTHR43135">
    <property type="entry name" value="ALPHA-D-RIBOSE 1-METHYLPHOSPHONATE 5-TRIPHOSPHATE DIPHOSPHATASE"/>
    <property type="match status" value="1"/>
</dbReference>
<dbReference type="EMBL" id="GG738851">
    <property type="protein sequence ID" value="EFC48278.1"/>
    <property type="molecule type" value="Genomic_DNA"/>
</dbReference>
<keyword evidence="4" id="KW-1185">Reference proteome</keyword>
<protein>
    <submittedName>
        <fullName evidence="3">Amidohydrolase family protein</fullName>
    </submittedName>
</protein>